<accession>A0A0R3XC85</accession>
<reference evidence="1 2" key="2">
    <citation type="submission" date="2018-11" db="EMBL/GenBank/DDBJ databases">
        <authorList>
            <consortium name="Pathogen Informatics"/>
        </authorList>
    </citation>
    <scope>NUCLEOTIDE SEQUENCE [LARGE SCALE GENOMIC DNA]</scope>
</reference>
<proteinExistence type="predicted"/>
<dbReference type="AlphaFoldDB" id="A0A0R3XC85"/>
<protein>
    <submittedName>
        <fullName evidence="3">Histone domain-containing protein</fullName>
    </submittedName>
</protein>
<evidence type="ECO:0000313" key="2">
    <source>
        <dbReference type="Proteomes" id="UP000274429"/>
    </source>
</evidence>
<dbReference type="WBParaSite" id="TTAC_0001116201-mRNA-1">
    <property type="protein sequence ID" value="TTAC_0001116201-mRNA-1"/>
    <property type="gene ID" value="TTAC_0001116201"/>
</dbReference>
<name>A0A0R3XC85_HYDTA</name>
<organism evidence="3">
    <name type="scientific">Hydatigena taeniaeformis</name>
    <name type="common">Feline tapeworm</name>
    <name type="synonym">Taenia taeniaeformis</name>
    <dbReference type="NCBI Taxonomy" id="6205"/>
    <lineage>
        <taxon>Eukaryota</taxon>
        <taxon>Metazoa</taxon>
        <taxon>Spiralia</taxon>
        <taxon>Lophotrochozoa</taxon>
        <taxon>Platyhelminthes</taxon>
        <taxon>Cestoda</taxon>
        <taxon>Eucestoda</taxon>
        <taxon>Cyclophyllidea</taxon>
        <taxon>Taeniidae</taxon>
        <taxon>Hydatigera</taxon>
    </lineage>
</organism>
<evidence type="ECO:0000313" key="3">
    <source>
        <dbReference type="WBParaSite" id="TTAC_0001116201-mRNA-1"/>
    </source>
</evidence>
<reference evidence="3" key="1">
    <citation type="submission" date="2017-02" db="UniProtKB">
        <authorList>
            <consortium name="WormBaseParasite"/>
        </authorList>
    </citation>
    <scope>IDENTIFICATION</scope>
</reference>
<dbReference type="Proteomes" id="UP000274429">
    <property type="component" value="Unassembled WGS sequence"/>
</dbReference>
<dbReference type="EMBL" id="UYWX01023055">
    <property type="protein sequence ID" value="VDM36125.1"/>
    <property type="molecule type" value="Genomic_DNA"/>
</dbReference>
<gene>
    <name evidence="1" type="ORF">TTAC_LOCUS11145</name>
</gene>
<dbReference type="STRING" id="6205.A0A0R3XC85"/>
<evidence type="ECO:0000313" key="1">
    <source>
        <dbReference type="EMBL" id="VDM36125.1"/>
    </source>
</evidence>
<dbReference type="OrthoDB" id="619536at2759"/>
<sequence length="87" mass="9753">MLHNLMVVPADLGLLPSLIRPTPSEVETATTVVQRQVFRRIQLPLDKLLHVQKVTKASFSEISMSLLSGALRAYQQVRTSAYFTKES</sequence>
<keyword evidence="2" id="KW-1185">Reference proteome</keyword>